<dbReference type="EMBL" id="UZAL01036154">
    <property type="protein sequence ID" value="VDP69217.1"/>
    <property type="molecule type" value="Genomic_DNA"/>
</dbReference>
<name>A0A3P8EZ64_9TREM</name>
<accession>A0A3P8EZ64</accession>
<dbReference type="AlphaFoldDB" id="A0A3P8EZ64"/>
<keyword evidence="1" id="KW-0732">Signal</keyword>
<reference evidence="2 3" key="1">
    <citation type="submission" date="2018-11" db="EMBL/GenBank/DDBJ databases">
        <authorList>
            <consortium name="Pathogen Informatics"/>
        </authorList>
    </citation>
    <scope>NUCLEOTIDE SEQUENCE [LARGE SCALE GENOMIC DNA]</scope>
    <source>
        <strain>Denwood</strain>
        <strain evidence="3">Zambia</strain>
    </source>
</reference>
<protein>
    <submittedName>
        <fullName evidence="2">Uncharacterized protein</fullName>
    </submittedName>
</protein>
<organism evidence="2 3">
    <name type="scientific">Schistosoma mattheei</name>
    <dbReference type="NCBI Taxonomy" id="31246"/>
    <lineage>
        <taxon>Eukaryota</taxon>
        <taxon>Metazoa</taxon>
        <taxon>Spiralia</taxon>
        <taxon>Lophotrochozoa</taxon>
        <taxon>Platyhelminthes</taxon>
        <taxon>Trematoda</taxon>
        <taxon>Digenea</taxon>
        <taxon>Strigeidida</taxon>
        <taxon>Schistosomatoidea</taxon>
        <taxon>Schistosomatidae</taxon>
        <taxon>Schistosoma</taxon>
    </lineage>
</organism>
<evidence type="ECO:0000256" key="1">
    <source>
        <dbReference type="SAM" id="SignalP"/>
    </source>
</evidence>
<keyword evidence="3" id="KW-1185">Reference proteome</keyword>
<evidence type="ECO:0000313" key="3">
    <source>
        <dbReference type="Proteomes" id="UP000269396"/>
    </source>
</evidence>
<dbReference type="Proteomes" id="UP000269396">
    <property type="component" value="Unassembled WGS sequence"/>
</dbReference>
<sequence length="37" mass="4547">MNYEYLIKFVLFLTLIVHQLSDKIPSTNQHFLYLYQL</sequence>
<feature type="signal peptide" evidence="1">
    <location>
        <begin position="1"/>
        <end position="21"/>
    </location>
</feature>
<gene>
    <name evidence="2" type="ORF">SMTD_LOCUS15676</name>
</gene>
<feature type="chain" id="PRO_5018278600" evidence="1">
    <location>
        <begin position="22"/>
        <end position="37"/>
    </location>
</feature>
<proteinExistence type="predicted"/>
<evidence type="ECO:0000313" key="2">
    <source>
        <dbReference type="EMBL" id="VDP69217.1"/>
    </source>
</evidence>